<dbReference type="InterPro" id="IPR006935">
    <property type="entry name" value="Helicase/UvrB_N"/>
</dbReference>
<dbReference type="InterPro" id="IPR013670">
    <property type="entry name" value="EcoEI_R_C_dom"/>
</dbReference>
<dbReference type="PANTHER" id="PTHR47396">
    <property type="entry name" value="TYPE I RESTRICTION ENZYME ECOKI R PROTEIN"/>
    <property type="match status" value="1"/>
</dbReference>
<dbReference type="EMBL" id="BSFE01000002">
    <property type="protein sequence ID" value="GLK51179.1"/>
    <property type="molecule type" value="Genomic_DNA"/>
</dbReference>
<dbReference type="GO" id="GO:0005829">
    <property type="term" value="C:cytosol"/>
    <property type="evidence" value="ECO:0007669"/>
    <property type="project" value="TreeGrafter"/>
</dbReference>
<dbReference type="GO" id="GO:0003677">
    <property type="term" value="F:DNA binding"/>
    <property type="evidence" value="ECO:0007669"/>
    <property type="project" value="UniProtKB-KW"/>
</dbReference>
<evidence type="ECO:0000313" key="4">
    <source>
        <dbReference type="EMBL" id="GLK51179.1"/>
    </source>
</evidence>
<sequence>MSQFAFLKADFPEVYANAERAEKLVKGDPRGASFYARLALETAVKWMYRHDGALGDPYQDTLSAMVHHSSFRTVAGEALVAKARVVIKRGNFAAHDSRAISETDAISAVRELFHFTYWLQRTYGRSVPDDGLQFSVDVLPQLAEVKASTLGQLTTLAKNYREQSEKLKAAEEARLKDEAARARLEAELAELRALVAERKAENATVPDRHDYNEATTRDALIDVLLREAGWALDRPEDIEFEVDGMPKREATSTGKGYVDYVLWGDDGKPLGLVEAKRTKRDPREGQHQAKLYADCLEARYGQRPVIFYSNGYDHWMWDDEAHPPREVQGFYKKDELALLIQRRSRAKSPATLDIDADIAGRSYQMRAIRRVCESFEVEGRRRALLVMATGTGKTRTTIALVDLLMRANWVRRVLFLADRRALVKQAYNAFKKHLPSTTLATTNAGHDPAGGNDLYNSRVVVATYPSMMKRIDAVEEGERPYGVGHFDLIVVDEAHRSIYKKFGSIFEYFDGHLLGLTATPKDEVDRDTYKTFELENGVPTDAYPLEEAVEDGHLVPPIPYSVPLKFQREGIKYDDLSDEEKDQWDALEWNEEGEVPDEVDPDAVNKWLFNTDTVDKVLAHLMEHGVRVNEGDRLGKTIIFAKSNEHAYFIAKRFDANYPHLKGKFAQVITYKTEHAQSLIDDFSESEKDPHIAISVDMLDTGIDVPEVVNLVFFKLVRSKTKFWQMIGRGTRLCEDLFGPGRDKDHFAIFDFCQNFEFFNQNPDLREPKAPDTITKRLFVKRLDLIAKLSPETATRSGDGVAEEGERFLTEEDEARQTLKAQLADLLHDEVAAMNLDNFIVRAKRKTVEPFQDRARWSDLTQEDRHQLTEHVAGLPSAQKPEHITAKQFDSLILSAQLALLSGEASFAKLADRIRLIAGELAERSNIPTVAARIDLIEEIQTDTFWEGVNVVLLEDVRLKLRALVQLIEPKSRKPVYTDFEDEIGPATEATLTNSAVGTDLVRFRAKTRRFLEDHRDHIAVRKLHRNEHLTPTDLDELEKIMRSEGVGDDDAFDRVRSDLGGLGRFVRSLIGLDREAAKEAFSTLLAGSSLSASQIDFIELLIEELTRSGVVEAGRLYEPPFTDTSPLGIDGLFEDADAEKVVSILGEIERRTLPTEPQEAAV</sequence>
<evidence type="ECO:0000313" key="5">
    <source>
        <dbReference type="Proteomes" id="UP001143486"/>
    </source>
</evidence>
<dbReference type="Gene3D" id="3.40.50.300">
    <property type="entry name" value="P-loop containing nucleotide triphosphate hydrolases"/>
    <property type="match status" value="2"/>
</dbReference>
<evidence type="ECO:0000259" key="3">
    <source>
        <dbReference type="PROSITE" id="PS51194"/>
    </source>
</evidence>
<dbReference type="SMART" id="SM00487">
    <property type="entry name" value="DEXDc"/>
    <property type="match status" value="1"/>
</dbReference>
<keyword evidence="4" id="KW-0255">Endonuclease</keyword>
<dbReference type="InterPro" id="IPR007409">
    <property type="entry name" value="Restrct_endonuc_type1_HsdR_N"/>
</dbReference>
<keyword evidence="4" id="KW-0378">Hydrolase</keyword>
<dbReference type="InterPro" id="IPR001650">
    <property type="entry name" value="Helicase_C-like"/>
</dbReference>
<dbReference type="PROSITE" id="PS51192">
    <property type="entry name" value="HELICASE_ATP_BIND_1"/>
    <property type="match status" value="1"/>
</dbReference>
<dbReference type="CDD" id="cd18032">
    <property type="entry name" value="DEXHc_RE_I_III_res"/>
    <property type="match status" value="1"/>
</dbReference>
<comment type="caution">
    <text evidence="4">The sequence shown here is derived from an EMBL/GenBank/DDBJ whole genome shotgun (WGS) entry which is preliminary data.</text>
</comment>
<gene>
    <name evidence="4" type="ORF">GCM10017621_06870</name>
</gene>
<feature type="domain" description="Helicase C-terminal" evidence="3">
    <location>
        <begin position="613"/>
        <end position="774"/>
    </location>
</feature>
<dbReference type="AlphaFoldDB" id="A0A9W6MMT6"/>
<dbReference type="Pfam" id="PF04313">
    <property type="entry name" value="HSDR_N"/>
    <property type="match status" value="1"/>
</dbReference>
<keyword evidence="1" id="KW-0175">Coiled coil</keyword>
<feature type="domain" description="Helicase ATP-binding" evidence="2">
    <location>
        <begin position="374"/>
        <end position="538"/>
    </location>
</feature>
<accession>A0A9W6MMT6</accession>
<keyword evidence="5" id="KW-1185">Reference proteome</keyword>
<evidence type="ECO:0000256" key="1">
    <source>
        <dbReference type="SAM" id="Coils"/>
    </source>
</evidence>
<dbReference type="Gene3D" id="3.90.1570.30">
    <property type="match status" value="1"/>
</dbReference>
<dbReference type="SUPFAM" id="SSF52540">
    <property type="entry name" value="P-loop containing nucleoside triphosphate hydrolases"/>
    <property type="match status" value="2"/>
</dbReference>
<dbReference type="InterPro" id="IPR014001">
    <property type="entry name" value="Helicase_ATP-bd"/>
</dbReference>
<dbReference type="Proteomes" id="UP001143486">
    <property type="component" value="Unassembled WGS sequence"/>
</dbReference>
<reference evidence="4" key="1">
    <citation type="journal article" date="2014" name="Int. J. Syst. Evol. Microbiol.">
        <title>Complete genome sequence of Corynebacterium casei LMG S-19264T (=DSM 44701T), isolated from a smear-ripened cheese.</title>
        <authorList>
            <consortium name="US DOE Joint Genome Institute (JGI-PGF)"/>
            <person name="Walter F."/>
            <person name="Albersmeier A."/>
            <person name="Kalinowski J."/>
            <person name="Ruckert C."/>
        </authorList>
    </citation>
    <scope>NUCLEOTIDE SEQUENCE</scope>
    <source>
        <strain evidence="4">VKM B-1513</strain>
    </source>
</reference>
<organism evidence="4 5">
    <name type="scientific">Maricaulis virginensis</name>
    <dbReference type="NCBI Taxonomy" id="144022"/>
    <lineage>
        <taxon>Bacteria</taxon>
        <taxon>Pseudomonadati</taxon>
        <taxon>Pseudomonadota</taxon>
        <taxon>Alphaproteobacteria</taxon>
        <taxon>Maricaulales</taxon>
        <taxon>Maricaulaceae</taxon>
        <taxon>Maricaulis</taxon>
    </lineage>
</organism>
<proteinExistence type="predicted"/>
<dbReference type="CDD" id="cd18799">
    <property type="entry name" value="SF2_C_EcoAI-like"/>
    <property type="match status" value="1"/>
</dbReference>
<dbReference type="GO" id="GO:0005524">
    <property type="term" value="F:ATP binding"/>
    <property type="evidence" value="ECO:0007669"/>
    <property type="project" value="UniProtKB-KW"/>
</dbReference>
<dbReference type="GO" id="GO:0009307">
    <property type="term" value="P:DNA restriction-modification system"/>
    <property type="evidence" value="ECO:0007669"/>
    <property type="project" value="UniProtKB-KW"/>
</dbReference>
<dbReference type="Pfam" id="PF04851">
    <property type="entry name" value="ResIII"/>
    <property type="match status" value="1"/>
</dbReference>
<dbReference type="PROSITE" id="PS51194">
    <property type="entry name" value="HELICASE_CTER"/>
    <property type="match status" value="1"/>
</dbReference>
<dbReference type="InterPro" id="IPR027417">
    <property type="entry name" value="P-loop_NTPase"/>
</dbReference>
<name>A0A9W6MMT6_9PROT</name>
<reference evidence="4" key="2">
    <citation type="submission" date="2023-01" db="EMBL/GenBank/DDBJ databases">
        <authorList>
            <person name="Sun Q."/>
            <person name="Evtushenko L."/>
        </authorList>
    </citation>
    <scope>NUCLEOTIDE SEQUENCE</scope>
    <source>
        <strain evidence="4">VKM B-1513</strain>
    </source>
</reference>
<keyword evidence="4" id="KW-0540">Nuclease</keyword>
<feature type="coiled-coil region" evidence="1">
    <location>
        <begin position="150"/>
        <end position="201"/>
    </location>
</feature>
<dbReference type="Pfam" id="PF00271">
    <property type="entry name" value="Helicase_C"/>
    <property type="match status" value="1"/>
</dbReference>
<dbReference type="Pfam" id="PF08463">
    <property type="entry name" value="EcoEI_R_C"/>
    <property type="match status" value="1"/>
</dbReference>
<dbReference type="GO" id="GO:0009035">
    <property type="term" value="F:type I site-specific deoxyribonuclease activity"/>
    <property type="evidence" value="ECO:0007669"/>
    <property type="project" value="UniProtKB-EC"/>
</dbReference>
<protein>
    <submittedName>
        <fullName evidence="4">Restriction endonuclease subunit R</fullName>
    </submittedName>
</protein>
<dbReference type="InterPro" id="IPR050742">
    <property type="entry name" value="Helicase_Restrict-Modif_Enz"/>
</dbReference>
<dbReference type="PANTHER" id="PTHR47396:SF1">
    <property type="entry name" value="ATP-DEPENDENT HELICASE IRC3-RELATED"/>
    <property type="match status" value="1"/>
</dbReference>
<dbReference type="RefSeq" id="WP_271185571.1">
    <property type="nucleotide sequence ID" value="NZ_BSFE01000002.1"/>
</dbReference>
<evidence type="ECO:0000259" key="2">
    <source>
        <dbReference type="PROSITE" id="PS51192"/>
    </source>
</evidence>